<dbReference type="GO" id="GO:0005737">
    <property type="term" value="C:cytoplasm"/>
    <property type="evidence" value="ECO:0007669"/>
    <property type="project" value="TreeGrafter"/>
</dbReference>
<dbReference type="PANTHER" id="PTHR13847">
    <property type="entry name" value="SARCOSINE DEHYDROGENASE-RELATED"/>
    <property type="match status" value="1"/>
</dbReference>
<comment type="catalytic activity">
    <reaction evidence="4">
        <text>glycine + O2 + H2O = glyoxylate + H2O2 + NH4(+)</text>
        <dbReference type="Rhea" id="RHEA:11532"/>
        <dbReference type="ChEBI" id="CHEBI:15377"/>
        <dbReference type="ChEBI" id="CHEBI:15379"/>
        <dbReference type="ChEBI" id="CHEBI:16240"/>
        <dbReference type="ChEBI" id="CHEBI:28938"/>
        <dbReference type="ChEBI" id="CHEBI:36655"/>
        <dbReference type="ChEBI" id="CHEBI:57305"/>
        <dbReference type="EC" id="1.4.3.19"/>
    </reaction>
</comment>
<evidence type="ECO:0000256" key="4">
    <source>
        <dbReference type="ARBA" id="ARBA00049872"/>
    </source>
</evidence>
<evidence type="ECO:0000256" key="1">
    <source>
        <dbReference type="ARBA" id="ARBA00004948"/>
    </source>
</evidence>
<gene>
    <name evidence="7" type="primary">thiO</name>
    <name evidence="7" type="ORF">L8U60_04100</name>
</gene>
<dbReference type="SUPFAM" id="SSF54373">
    <property type="entry name" value="FAD-linked reductases, C-terminal domain"/>
    <property type="match status" value="1"/>
</dbReference>
<comment type="caution">
    <text evidence="7">The sequence shown here is derived from an EMBL/GenBank/DDBJ whole genome shotgun (WGS) entry which is preliminary data.</text>
</comment>
<keyword evidence="2" id="KW-0784">Thiamine biosynthesis</keyword>
<evidence type="ECO:0000256" key="3">
    <source>
        <dbReference type="ARBA" id="ARBA00023002"/>
    </source>
</evidence>
<evidence type="ECO:0000313" key="8">
    <source>
        <dbReference type="Proteomes" id="UP001146468"/>
    </source>
</evidence>
<dbReference type="InterPro" id="IPR036188">
    <property type="entry name" value="FAD/NAD-bd_sf"/>
</dbReference>
<dbReference type="Proteomes" id="UP001146468">
    <property type="component" value="Unassembled WGS sequence"/>
</dbReference>
<organism evidence="7 8">
    <name type="scientific">Corynebacterium meitnerae</name>
    <dbReference type="NCBI Taxonomy" id="2913498"/>
    <lineage>
        <taxon>Bacteria</taxon>
        <taxon>Bacillati</taxon>
        <taxon>Actinomycetota</taxon>
        <taxon>Actinomycetes</taxon>
        <taxon>Mycobacteriales</taxon>
        <taxon>Corynebacteriaceae</taxon>
        <taxon>Corynebacterium</taxon>
    </lineage>
</organism>
<name>A0A9X3LUZ5_9CORY</name>
<evidence type="ECO:0000259" key="6">
    <source>
        <dbReference type="Pfam" id="PF01266"/>
    </source>
</evidence>
<dbReference type="Pfam" id="PF01266">
    <property type="entry name" value="DAO"/>
    <property type="match status" value="1"/>
</dbReference>
<dbReference type="InterPro" id="IPR012727">
    <property type="entry name" value="Gly_oxidase_ThiO"/>
</dbReference>
<evidence type="ECO:0000256" key="2">
    <source>
        <dbReference type="ARBA" id="ARBA00022977"/>
    </source>
</evidence>
<evidence type="ECO:0000256" key="5">
    <source>
        <dbReference type="ARBA" id="ARBA00050018"/>
    </source>
</evidence>
<dbReference type="SUPFAM" id="SSF51905">
    <property type="entry name" value="FAD/NAD(P)-binding domain"/>
    <property type="match status" value="1"/>
</dbReference>
<dbReference type="RefSeq" id="WP_269965104.1">
    <property type="nucleotide sequence ID" value="NZ_JAKMUS010000004.1"/>
</dbReference>
<dbReference type="GO" id="GO:0009228">
    <property type="term" value="P:thiamine biosynthetic process"/>
    <property type="evidence" value="ECO:0007669"/>
    <property type="project" value="UniProtKB-KW"/>
</dbReference>
<feature type="domain" description="FAD dependent oxidoreductase" evidence="6">
    <location>
        <begin position="4"/>
        <end position="339"/>
    </location>
</feature>
<dbReference type="InterPro" id="IPR006076">
    <property type="entry name" value="FAD-dep_OxRdtase"/>
</dbReference>
<proteinExistence type="predicted"/>
<dbReference type="Gene3D" id="3.50.50.60">
    <property type="entry name" value="FAD/NAD(P)-binding domain"/>
    <property type="match status" value="1"/>
</dbReference>
<keyword evidence="3 7" id="KW-0560">Oxidoreductase</keyword>
<dbReference type="NCBIfam" id="TIGR02352">
    <property type="entry name" value="thiamin_ThiO"/>
    <property type="match status" value="1"/>
</dbReference>
<comment type="pathway">
    <text evidence="1">Cofactor biosynthesis; thiamine diphosphate biosynthesis.</text>
</comment>
<dbReference type="GO" id="GO:0050660">
    <property type="term" value="F:flavin adenine dinucleotide binding"/>
    <property type="evidence" value="ECO:0007669"/>
    <property type="project" value="InterPro"/>
</dbReference>
<dbReference type="GO" id="GO:0043799">
    <property type="term" value="F:glycine oxidase activity"/>
    <property type="evidence" value="ECO:0007669"/>
    <property type="project" value="UniProtKB-EC"/>
</dbReference>
<dbReference type="EC" id="1.4.3.19" evidence="5"/>
<dbReference type="AlphaFoldDB" id="A0A9X3LUZ5"/>
<dbReference type="Gene3D" id="3.30.9.10">
    <property type="entry name" value="D-Amino Acid Oxidase, subunit A, domain 2"/>
    <property type="match status" value="1"/>
</dbReference>
<sequence>MGMKVAVVGAGIIGLSTSLTLADHGHHVTVYDPAPASGATWHAGGMLAPAAEVVYQQDPLFPLMIAAGKWYPELIELIGKYTDSPTGYRTEGTLVVAKDRADKTHLEELQEYQQLHGMTTERITTREARKLEPALAPAISGAVHIPGDHQVRPRLIAAALQDACRNAGVTFVAEAVKDVNDVAADQVLLANGLGARETTGWFEGTNPLKLRPVYGDMVELRIPEHQRPLLERVIRGFVEDRPIYLIPREDGTLTIGATSREDDRPAPQAGGVLQLLRDASEVVPGIEECDIIETHVGARPGSPDDLPYLGRVNDRVVVSTGYFRHGILLTGVGARCGAEIVEKREPSVDLKACNPLRHKENHEADSE</sequence>
<dbReference type="EMBL" id="JAKMUS010000004">
    <property type="protein sequence ID" value="MCZ9293665.1"/>
    <property type="molecule type" value="Genomic_DNA"/>
</dbReference>
<protein>
    <recommendedName>
        <fullName evidence="5">glycine oxidase</fullName>
        <ecNumber evidence="5">1.4.3.19</ecNumber>
    </recommendedName>
</protein>
<evidence type="ECO:0000313" key="7">
    <source>
        <dbReference type="EMBL" id="MCZ9293665.1"/>
    </source>
</evidence>
<keyword evidence="8" id="KW-1185">Reference proteome</keyword>
<reference evidence="7" key="1">
    <citation type="submission" date="2022-02" db="EMBL/GenBank/DDBJ databases">
        <title>Corynebacterium sp. from urogenital microbiome.</title>
        <authorList>
            <person name="Cappelli E.A."/>
            <person name="Ribeiro T.G."/>
            <person name="Peixe L."/>
        </authorList>
    </citation>
    <scope>NUCLEOTIDE SEQUENCE</scope>
    <source>
        <strain evidence="7">C8Ua_172</strain>
    </source>
</reference>
<accession>A0A9X3LUZ5</accession>
<dbReference type="PANTHER" id="PTHR13847:SF289">
    <property type="entry name" value="GLYCINE OXIDASE"/>
    <property type="match status" value="1"/>
</dbReference>